<comment type="caution">
    <text evidence="1">The sequence shown here is derived from an EMBL/GenBank/DDBJ whole genome shotgun (WGS) entry which is preliminary data.</text>
</comment>
<reference evidence="1 2" key="2">
    <citation type="submission" date="2009-02" db="EMBL/GenBank/DDBJ databases">
        <authorList>
            <person name="Fulton L."/>
            <person name="Clifton S."/>
            <person name="Fulton B."/>
            <person name="Xu J."/>
            <person name="Minx P."/>
            <person name="Pepin K.H."/>
            <person name="Johnson M."/>
            <person name="Bhonagiri V."/>
            <person name="Nash W.E."/>
            <person name="Mardis E.R."/>
            <person name="Wilson R.K."/>
        </authorList>
    </citation>
    <scope>NUCLEOTIDE SEQUENCE [LARGE SCALE GENOMIC DNA]</scope>
    <source>
        <strain evidence="1 2">DSM 20438</strain>
    </source>
</reference>
<dbReference type="Proteomes" id="UP000003875">
    <property type="component" value="Unassembled WGS sequence"/>
</dbReference>
<dbReference type="EMBL" id="ABXX02000001">
    <property type="protein sequence ID" value="EEG71910.1"/>
    <property type="molecule type" value="Genomic_DNA"/>
</dbReference>
<protein>
    <submittedName>
        <fullName evidence="1">Uncharacterized protein</fullName>
    </submittedName>
</protein>
<sequence>MQTPFDIDNHNAIPKESLPKIDIIFKNNKTFCITIMRHNPLN</sequence>
<reference evidence="1 2" key="1">
    <citation type="submission" date="2009-02" db="EMBL/GenBank/DDBJ databases">
        <title>Draft genome sequence of Bifidobacterium pseudocatenulatum (DSM 20438).</title>
        <authorList>
            <person name="Sudarsanam P."/>
            <person name="Ley R."/>
            <person name="Guruge J."/>
            <person name="Turnbaugh P.J."/>
            <person name="Mahowald M."/>
            <person name="Liep D."/>
            <person name="Gordon J."/>
        </authorList>
    </citation>
    <scope>NUCLEOTIDE SEQUENCE [LARGE SCALE GENOMIC DNA]</scope>
    <source>
        <strain evidence="1 2">DSM 20438</strain>
    </source>
</reference>
<proteinExistence type="predicted"/>
<organism evidence="1 2">
    <name type="scientific">Bifidobacterium pseudocatenulatum DSM 20438 = JCM 1200 = LMG 10505</name>
    <dbReference type="NCBI Taxonomy" id="547043"/>
    <lineage>
        <taxon>Bacteria</taxon>
        <taxon>Bacillati</taxon>
        <taxon>Actinomycetota</taxon>
        <taxon>Actinomycetes</taxon>
        <taxon>Bifidobacteriales</taxon>
        <taxon>Bifidobacteriaceae</taxon>
        <taxon>Bifidobacterium</taxon>
    </lineage>
</organism>
<evidence type="ECO:0000313" key="2">
    <source>
        <dbReference type="Proteomes" id="UP000003875"/>
    </source>
</evidence>
<accession>C0BQZ7</accession>
<gene>
    <name evidence="1" type="ORF">BIFPSEUDO_02802</name>
</gene>
<evidence type="ECO:0000313" key="1">
    <source>
        <dbReference type="EMBL" id="EEG71910.1"/>
    </source>
</evidence>
<dbReference type="AlphaFoldDB" id="C0BQZ7"/>
<name>C0BQZ7_BIFPS</name>